<feature type="region of interest" description="Disordered" evidence="1">
    <location>
        <begin position="56"/>
        <end position="80"/>
    </location>
</feature>
<dbReference type="PANTHER" id="PTHR38926">
    <property type="entry name" value="F-BOX DOMAIN CONTAINING PROTEIN, EXPRESSED"/>
    <property type="match status" value="1"/>
</dbReference>
<dbReference type="InterPro" id="IPR001611">
    <property type="entry name" value="Leu-rich_rpt"/>
</dbReference>
<dbReference type="AlphaFoldDB" id="A0AAD7QQW7"/>
<feature type="domain" description="F-box" evidence="2">
    <location>
        <begin position="82"/>
        <end position="129"/>
    </location>
</feature>
<name>A0AAD7QQW7_9ASCO</name>
<dbReference type="InterPro" id="IPR032675">
    <property type="entry name" value="LRR_dom_sf"/>
</dbReference>
<proteinExistence type="predicted"/>
<dbReference type="Proteomes" id="UP001217417">
    <property type="component" value="Unassembled WGS sequence"/>
</dbReference>
<dbReference type="Pfam" id="PF12937">
    <property type="entry name" value="F-box-like"/>
    <property type="match status" value="1"/>
</dbReference>
<dbReference type="PANTHER" id="PTHR38926:SF72">
    <property type="entry name" value="IM:7136021-RELATED"/>
    <property type="match status" value="1"/>
</dbReference>
<reference evidence="3" key="1">
    <citation type="submission" date="2023-03" db="EMBL/GenBank/DDBJ databases">
        <title>Near-Complete genome sequence of Lipomyces tetrasporous NRRL Y-64009, an oleaginous yeast capable of growing on lignocellulosic hydrolysates.</title>
        <authorList>
            <consortium name="Lawrence Berkeley National Laboratory"/>
            <person name="Jagtap S.S."/>
            <person name="Liu J.-J."/>
            <person name="Walukiewicz H.E."/>
            <person name="Pangilinan J."/>
            <person name="Lipzen A."/>
            <person name="Ahrendt S."/>
            <person name="Koriabine M."/>
            <person name="Cobaugh K."/>
            <person name="Salamov A."/>
            <person name="Yoshinaga Y."/>
            <person name="Ng V."/>
            <person name="Daum C."/>
            <person name="Grigoriev I.V."/>
            <person name="Slininger P.J."/>
            <person name="Dien B.S."/>
            <person name="Jin Y.-S."/>
            <person name="Rao C.V."/>
        </authorList>
    </citation>
    <scope>NUCLEOTIDE SEQUENCE</scope>
    <source>
        <strain evidence="3">NRRL Y-64009</strain>
    </source>
</reference>
<dbReference type="SMART" id="SM00256">
    <property type="entry name" value="FBOX"/>
    <property type="match status" value="1"/>
</dbReference>
<dbReference type="Gene3D" id="1.20.1280.50">
    <property type="match status" value="1"/>
</dbReference>
<dbReference type="RefSeq" id="XP_056042801.1">
    <property type="nucleotide sequence ID" value="XM_056185134.1"/>
</dbReference>
<dbReference type="PROSITE" id="PS50181">
    <property type="entry name" value="FBOX"/>
    <property type="match status" value="1"/>
</dbReference>
<dbReference type="Gene3D" id="3.80.10.10">
    <property type="entry name" value="Ribonuclease Inhibitor"/>
    <property type="match status" value="1"/>
</dbReference>
<evidence type="ECO:0000313" key="4">
    <source>
        <dbReference type="Proteomes" id="UP001217417"/>
    </source>
</evidence>
<dbReference type="SUPFAM" id="SSF52047">
    <property type="entry name" value="RNI-like"/>
    <property type="match status" value="1"/>
</dbReference>
<dbReference type="GeneID" id="80880300"/>
<sequence length="583" mass="66068">MVKHYKNNAKGYLRGGKVHQLMGNDVKALQFYDAGLKSIDKNDKLRTVMKQMHETVSSRISKRQRTMSGEALSNPKKSEPRKCDMMQLPVEIVELILRHIPFPQIVRLQEVCRSWQSFILNSPRLWSILDFRQCNKKSIRRSTLWNCLLRAGGSVNELYLYNIWPRDASLIGNAITPYLKKSRLQVLHVDFNINVFLPSRRGHALSDTDWASFSNLTVLKIGGCEVLEEEELVEVICQARFPSLRVLHFYGSTVTRPKSFLCLSELDIKLRPTNLQSLIIENSGPGMLTHTEDLVAFLQLFPHLISLYLSNFVISGRETANRHLDFATITPQLVEFSLIHSLLYVTLTVPPTCQKFAIPDSALTPRTTTRQDNGVEVYSDDGSCVANPDEYRNLRHLDISSNTVIKDEDILGALSRCDGRLLQRLDMHACPKITANTVPTIARICPALRVLLIGHNSWLNDSGLAALHTLRELEYLDISFTDVTFEGILLFLAGLTESDVDANGKRIIMPHTTLTARIQERVHKCRSSDGSSLVLPLKALVMNSCTGVSLQSSNWIRRLGVHVDHDVSTMYDYINRSKKKRKY</sequence>
<accession>A0AAD7QQW7</accession>
<protein>
    <recommendedName>
        <fullName evidence="2">F-box domain-containing protein</fullName>
    </recommendedName>
</protein>
<evidence type="ECO:0000259" key="2">
    <source>
        <dbReference type="PROSITE" id="PS50181"/>
    </source>
</evidence>
<dbReference type="EMBL" id="JARPMG010000007">
    <property type="protein sequence ID" value="KAJ8099351.1"/>
    <property type="molecule type" value="Genomic_DNA"/>
</dbReference>
<dbReference type="Pfam" id="PF13516">
    <property type="entry name" value="LRR_6"/>
    <property type="match status" value="1"/>
</dbReference>
<organism evidence="3 4">
    <name type="scientific">Lipomyces tetrasporus</name>
    <dbReference type="NCBI Taxonomy" id="54092"/>
    <lineage>
        <taxon>Eukaryota</taxon>
        <taxon>Fungi</taxon>
        <taxon>Dikarya</taxon>
        <taxon>Ascomycota</taxon>
        <taxon>Saccharomycotina</taxon>
        <taxon>Lipomycetes</taxon>
        <taxon>Lipomycetales</taxon>
        <taxon>Lipomycetaceae</taxon>
        <taxon>Lipomyces</taxon>
    </lineage>
</organism>
<dbReference type="InterPro" id="IPR001810">
    <property type="entry name" value="F-box_dom"/>
</dbReference>
<comment type="caution">
    <text evidence="3">The sequence shown here is derived from an EMBL/GenBank/DDBJ whole genome shotgun (WGS) entry which is preliminary data.</text>
</comment>
<evidence type="ECO:0000256" key="1">
    <source>
        <dbReference type="SAM" id="MobiDB-lite"/>
    </source>
</evidence>
<gene>
    <name evidence="3" type="ORF">POJ06DRAFT_198970</name>
</gene>
<keyword evidence="4" id="KW-1185">Reference proteome</keyword>
<evidence type="ECO:0000313" key="3">
    <source>
        <dbReference type="EMBL" id="KAJ8099351.1"/>
    </source>
</evidence>